<protein>
    <recommendedName>
        <fullName evidence="3">DUF883 domain-containing protein</fullName>
    </recommendedName>
</protein>
<evidence type="ECO:0008006" key="3">
    <source>
        <dbReference type="Google" id="ProtNLM"/>
    </source>
</evidence>
<keyword evidence="2" id="KW-1185">Reference proteome</keyword>
<dbReference type="STRING" id="279238.Saro_2227"/>
<proteinExistence type="predicted"/>
<evidence type="ECO:0000313" key="1">
    <source>
        <dbReference type="EMBL" id="ABD26665.1"/>
    </source>
</evidence>
<dbReference type="AlphaFoldDB" id="Q2G658"/>
<dbReference type="EMBL" id="CP000248">
    <property type="protein sequence ID" value="ABD26665.1"/>
    <property type="molecule type" value="Genomic_DNA"/>
</dbReference>
<name>Q2G658_NOVAD</name>
<dbReference type="HOGENOM" id="CLU_1601007_0_0_5"/>
<dbReference type="RefSeq" id="WP_011445871.1">
    <property type="nucleotide sequence ID" value="NC_007794.1"/>
</dbReference>
<reference evidence="2" key="1">
    <citation type="submission" date="2006-01" db="EMBL/GenBank/DDBJ databases">
        <title>Complete sequence of Novosphingobium aromaticivorans DSM 12444.</title>
        <authorList>
            <consortium name="US DOE Joint Genome Institute"/>
            <person name="Copeland A."/>
            <person name="Lucas S."/>
            <person name="Lapidus A."/>
            <person name="Barry K."/>
            <person name="Detter J.C."/>
            <person name="Glavina T."/>
            <person name="Hammon N."/>
            <person name="Israni S."/>
            <person name="Pitluck S."/>
            <person name="Chain P."/>
            <person name="Malfatti S."/>
            <person name="Shin M."/>
            <person name="Vergez L."/>
            <person name="Schmutz J."/>
            <person name="Larimer F."/>
            <person name="Land M."/>
            <person name="Kyrpides N."/>
            <person name="Ivanova N."/>
            <person name="Fredrickson J."/>
            <person name="Balkwill D."/>
            <person name="Romine M.F."/>
            <person name="Richardson P."/>
        </authorList>
    </citation>
    <scope>NUCLEOTIDE SEQUENCE [LARGE SCALE GENOMIC DNA]</scope>
    <source>
        <strain evidence="2">ATCC 700278 / DSM 12444 / CCUG 56034 / CIP 105152 / NBRC 16084 / F199</strain>
    </source>
</reference>
<dbReference type="Proteomes" id="UP000009134">
    <property type="component" value="Chromosome"/>
</dbReference>
<dbReference type="KEGG" id="nar:Saro_2227"/>
<accession>Q2G658</accession>
<sequence>MTEEIDNADHASLRDKVDAAKTRLAERTRNAHPVATVKGLIEEHPVASLAAGILLGALIAKAIPTSGRLRKSAAGLASVAGKLAVDYATRAADAGREGLSKVEEMGGAVGGRIADVSGSVGERIAEGSSDAKRKAVDLAEVARSAAAEASELALRKVGELASRMKH</sequence>
<organism evidence="1 2">
    <name type="scientific">Novosphingobium aromaticivorans (strain ATCC 700278 / DSM 12444 / CCUG 56034 / CIP 105152 / NBRC 16084 / F199)</name>
    <dbReference type="NCBI Taxonomy" id="279238"/>
    <lineage>
        <taxon>Bacteria</taxon>
        <taxon>Pseudomonadati</taxon>
        <taxon>Pseudomonadota</taxon>
        <taxon>Alphaproteobacteria</taxon>
        <taxon>Sphingomonadales</taxon>
        <taxon>Sphingomonadaceae</taxon>
        <taxon>Novosphingobium</taxon>
    </lineage>
</organism>
<gene>
    <name evidence="1" type="ordered locus">Saro_2227</name>
</gene>
<evidence type="ECO:0000313" key="2">
    <source>
        <dbReference type="Proteomes" id="UP000009134"/>
    </source>
</evidence>